<proteinExistence type="predicted"/>
<sequence>MLNFVDFMLKLRMVTLKILGLMLMFSTFMLISLEPMRMRGALCLSCCLYAFLPFHMLTAGRESPVWHQALRLKHFN</sequence>
<dbReference type="AlphaFoldDB" id="A0A2N5M023"/>
<dbReference type="Proteomes" id="UP000234748">
    <property type="component" value="Unassembled WGS sequence"/>
</dbReference>
<protein>
    <submittedName>
        <fullName evidence="1">Uncharacterized protein</fullName>
    </submittedName>
</protein>
<accession>A0A2N5M023</accession>
<reference evidence="1 2" key="1">
    <citation type="submission" date="2017-11" db="EMBL/GenBank/DDBJ databases">
        <title>Comparitive Functional Genomics of Dry Heat Resistant strains isolated from the Viking Spacecraft.</title>
        <authorList>
            <person name="Seuylemezian A."/>
            <person name="Cooper K."/>
            <person name="Vaishampayan P."/>
        </authorList>
    </citation>
    <scope>NUCLEOTIDE SEQUENCE [LARGE SCALE GENOMIC DNA]</scope>
    <source>
        <strain evidence="1 2">V1-29</strain>
    </source>
</reference>
<keyword evidence="2" id="KW-1185">Reference proteome</keyword>
<evidence type="ECO:0000313" key="2">
    <source>
        <dbReference type="Proteomes" id="UP000234748"/>
    </source>
</evidence>
<evidence type="ECO:0000313" key="1">
    <source>
        <dbReference type="EMBL" id="PLT27691.1"/>
    </source>
</evidence>
<gene>
    <name evidence="1" type="ORF">CUU66_22495</name>
</gene>
<organism evidence="1 2">
    <name type="scientific">Peribacillus deserti</name>
    <dbReference type="NCBI Taxonomy" id="673318"/>
    <lineage>
        <taxon>Bacteria</taxon>
        <taxon>Bacillati</taxon>
        <taxon>Bacillota</taxon>
        <taxon>Bacilli</taxon>
        <taxon>Bacillales</taxon>
        <taxon>Bacillaceae</taxon>
        <taxon>Peribacillus</taxon>
    </lineage>
</organism>
<name>A0A2N5M023_9BACI</name>
<dbReference type="EMBL" id="PGUY01000084">
    <property type="protein sequence ID" value="PLT27691.1"/>
    <property type="molecule type" value="Genomic_DNA"/>
</dbReference>
<comment type="caution">
    <text evidence="1">The sequence shown here is derived from an EMBL/GenBank/DDBJ whole genome shotgun (WGS) entry which is preliminary data.</text>
</comment>